<feature type="transmembrane region" description="Helical" evidence="1">
    <location>
        <begin position="6"/>
        <end position="23"/>
    </location>
</feature>
<accession>D0FM14</accession>
<evidence type="ECO:0000313" key="2">
    <source>
        <dbReference type="EMBL" id="ABW02824.1"/>
    </source>
</evidence>
<organism evidence="2">
    <name type="scientific">Aggregatibacter aphrophilus (strain NJ8700)</name>
    <name type="common">Haemophilus aphrophilus</name>
    <dbReference type="NCBI Taxonomy" id="634176"/>
    <lineage>
        <taxon>Bacteria</taxon>
        <taxon>Pseudomonadati</taxon>
        <taxon>Pseudomonadota</taxon>
        <taxon>Gammaproteobacteria</taxon>
        <taxon>Pasteurellales</taxon>
        <taxon>Pasteurellaceae</taxon>
        <taxon>Aggregatibacter</taxon>
    </lineage>
</organism>
<sequence>MNDYIFWSYIIVTTIFYIAHHIGRLSMIKFEEDEFLMRVKVWILITRGSGKGVF</sequence>
<keyword evidence="1" id="KW-0812">Transmembrane</keyword>
<proteinExistence type="predicted"/>
<gene>
    <name evidence="2" type="ORF">Hap62p04</name>
</gene>
<dbReference type="EMBL" id="EF605277">
    <property type="protein sequence ID" value="ABW02824.1"/>
    <property type="molecule type" value="Genomic_DNA"/>
</dbReference>
<evidence type="ECO:0000256" key="1">
    <source>
        <dbReference type="SAM" id="Phobius"/>
    </source>
</evidence>
<dbReference type="AlphaFoldDB" id="D0FM14"/>
<reference evidence="2" key="1">
    <citation type="submission" date="2007-05" db="EMBL/GenBank/DDBJ databases">
        <title>Hap62 prophage of Haemophilus aphrophilus NJ8700: Ecological fitness and prophages in a commensal species of the oral cavity.</title>
        <authorList>
            <person name="Di Bonaventura M."/>
            <person name="DeSalle R."/>
        </authorList>
    </citation>
    <scope>NUCLEOTIDE SEQUENCE</scope>
    <source>
        <strain evidence="2">NJ8700</strain>
    </source>
</reference>
<keyword evidence="1" id="KW-0472">Membrane</keyword>
<protein>
    <submittedName>
        <fullName evidence="2">Uncharacterized protein</fullName>
    </submittedName>
</protein>
<name>D0FM14_AGGAN</name>
<keyword evidence="1" id="KW-1133">Transmembrane helix</keyword>